<protein>
    <submittedName>
        <fullName evidence="5">Surface antigen variable number repeat-containing protein</fullName>
    </submittedName>
</protein>
<evidence type="ECO:0000259" key="4">
    <source>
        <dbReference type="Pfam" id="PF07244"/>
    </source>
</evidence>
<dbReference type="GO" id="GO:0019867">
    <property type="term" value="C:outer membrane"/>
    <property type="evidence" value="ECO:0007669"/>
    <property type="project" value="InterPro"/>
</dbReference>
<accession>A0A239LY49</accession>
<feature type="domain" description="POTRA" evidence="4">
    <location>
        <begin position="43"/>
        <end position="118"/>
    </location>
</feature>
<evidence type="ECO:0000313" key="6">
    <source>
        <dbReference type="Proteomes" id="UP000198393"/>
    </source>
</evidence>
<evidence type="ECO:0000256" key="2">
    <source>
        <dbReference type="ARBA" id="ARBA00023136"/>
    </source>
</evidence>
<comment type="subcellular location">
    <subcellularLocation>
        <location evidence="1">Membrane</location>
    </subcellularLocation>
</comment>
<dbReference type="Gene3D" id="2.40.160.50">
    <property type="entry name" value="membrane protein fhac: a member of the omp85/tpsb transporter family"/>
    <property type="match status" value="1"/>
</dbReference>
<proteinExistence type="predicted"/>
<dbReference type="Proteomes" id="UP000198393">
    <property type="component" value="Unassembled WGS sequence"/>
</dbReference>
<gene>
    <name evidence="5" type="ORF">SAMN05421640_3501</name>
</gene>
<keyword evidence="6" id="KW-1185">Reference proteome</keyword>
<name>A0A239LY49_EKHLU</name>
<dbReference type="InterPro" id="IPR010827">
    <property type="entry name" value="BamA/TamA_POTRA"/>
</dbReference>
<evidence type="ECO:0000313" key="5">
    <source>
        <dbReference type="EMBL" id="SNT35587.1"/>
    </source>
</evidence>
<dbReference type="Pfam" id="PF07244">
    <property type="entry name" value="POTRA"/>
    <property type="match status" value="1"/>
</dbReference>
<evidence type="ECO:0000259" key="3">
    <source>
        <dbReference type="Pfam" id="PF01103"/>
    </source>
</evidence>
<reference evidence="5 6" key="1">
    <citation type="submission" date="2017-06" db="EMBL/GenBank/DDBJ databases">
        <authorList>
            <person name="Kim H.J."/>
            <person name="Triplett B.A."/>
        </authorList>
    </citation>
    <scope>NUCLEOTIDE SEQUENCE [LARGE SCALE GENOMIC DNA]</scope>
    <source>
        <strain evidence="5 6">DSM 19307</strain>
    </source>
</reference>
<dbReference type="Pfam" id="PF01103">
    <property type="entry name" value="Omp85"/>
    <property type="match status" value="1"/>
</dbReference>
<feature type="domain" description="Bacterial surface antigen (D15)" evidence="3">
    <location>
        <begin position="158"/>
        <end position="451"/>
    </location>
</feature>
<evidence type="ECO:0000256" key="1">
    <source>
        <dbReference type="ARBA" id="ARBA00004370"/>
    </source>
</evidence>
<dbReference type="Gene3D" id="3.10.20.310">
    <property type="entry name" value="membrane protein fhac"/>
    <property type="match status" value="1"/>
</dbReference>
<dbReference type="AlphaFoldDB" id="A0A239LY49"/>
<keyword evidence="2" id="KW-0472">Membrane</keyword>
<sequence length="482" mass="56652">MHVTYIDKYANRLNIHKFTFLLILLLGSFNGLIAQNDSTELLTIGKIIIEGNFKTKPQMITRELSFAEDSTYQRYQLDSMFVWDRNRIYNTNLFNEVNIELANKQNGDTDVKITVDERWYFYPFPIFRLTDRNFNDWWVNRDRDLSRVNYGLKLSQFNFRGRGELLRLWLQTGFETVLNLHYRIPYIDKQQKNGLLISSSYFEAKNVPVTTIDNVRRFTSSRENILRKAFTNSIVHSYRSSFYSYHRTSIGHLRVDIADTVASLNPNYLGDGKTQQQYFSLAYSYVWDRRNNPNYPTKGELYRAGISKVGLGLYNDVDYWRAGISLTKYWSFKDNFFLASNLRGVSTFPAKDRNYFNYTSMGFGREVLRGYDLNIIEASSYVMQRNEFKHQLFGRKYDISKAMPLRQFQTLPITIYAKIFFDQGYAIGFPNYEGSALLTDKYLYSIGTGLDLVIINDITFRFELSKNAENQTHFFINLLSLL</sequence>
<dbReference type="InterPro" id="IPR000184">
    <property type="entry name" value="Bac_surfAg_D15"/>
</dbReference>
<organism evidence="5 6">
    <name type="scientific">Ekhidna lutea</name>
    <dbReference type="NCBI Taxonomy" id="447679"/>
    <lineage>
        <taxon>Bacteria</taxon>
        <taxon>Pseudomonadati</taxon>
        <taxon>Bacteroidota</taxon>
        <taxon>Cytophagia</taxon>
        <taxon>Cytophagales</taxon>
        <taxon>Reichenbachiellaceae</taxon>
        <taxon>Ekhidna</taxon>
    </lineage>
</organism>
<dbReference type="EMBL" id="FZPD01000006">
    <property type="protein sequence ID" value="SNT35587.1"/>
    <property type="molecule type" value="Genomic_DNA"/>
</dbReference>